<comment type="caution">
    <text evidence="1">The sequence shown here is derived from an EMBL/GenBank/DDBJ whole genome shotgun (WGS) entry which is preliminary data.</text>
</comment>
<name>A0A219ARE9_METCM</name>
<evidence type="ECO:0000313" key="1">
    <source>
        <dbReference type="EMBL" id="OWT43182.1"/>
    </source>
</evidence>
<protein>
    <submittedName>
        <fullName evidence="1">Uncharacterized protein</fullName>
    </submittedName>
</protein>
<dbReference type="KEGG" id="pchm:VFPPC_17642"/>
<proteinExistence type="predicted"/>
<gene>
    <name evidence="1" type="ORF">VFPPC_17642</name>
</gene>
<dbReference type="Proteomes" id="UP000078397">
    <property type="component" value="Unassembled WGS sequence"/>
</dbReference>
<accession>A0A219ARE9</accession>
<dbReference type="GeneID" id="33936578"/>
<reference evidence="1 2" key="1">
    <citation type="journal article" date="2016" name="PLoS Pathog.">
        <title>Biosynthesis of antibiotic leucinostatins in bio-control fungus Purpureocillium lilacinum and their inhibition on phytophthora revealed by genome mining.</title>
        <authorList>
            <person name="Wang G."/>
            <person name="Liu Z."/>
            <person name="Lin R."/>
            <person name="Li E."/>
            <person name="Mao Z."/>
            <person name="Ling J."/>
            <person name="Yang Y."/>
            <person name="Yin W.B."/>
            <person name="Xie B."/>
        </authorList>
    </citation>
    <scope>NUCLEOTIDE SEQUENCE [LARGE SCALE GENOMIC DNA]</scope>
    <source>
        <strain evidence="1">170</strain>
    </source>
</reference>
<dbReference type="EMBL" id="LSBJ02000003">
    <property type="protein sequence ID" value="OWT43182.1"/>
    <property type="molecule type" value="Genomic_DNA"/>
</dbReference>
<keyword evidence="2" id="KW-1185">Reference proteome</keyword>
<dbReference type="AlphaFoldDB" id="A0A219ARE9"/>
<organism evidence="1 2">
    <name type="scientific">Pochonia chlamydosporia 170</name>
    <dbReference type="NCBI Taxonomy" id="1380566"/>
    <lineage>
        <taxon>Eukaryota</taxon>
        <taxon>Fungi</taxon>
        <taxon>Dikarya</taxon>
        <taxon>Ascomycota</taxon>
        <taxon>Pezizomycotina</taxon>
        <taxon>Sordariomycetes</taxon>
        <taxon>Hypocreomycetidae</taxon>
        <taxon>Hypocreales</taxon>
        <taxon>Clavicipitaceae</taxon>
        <taxon>Pochonia</taxon>
    </lineage>
</organism>
<evidence type="ECO:0000313" key="2">
    <source>
        <dbReference type="Proteomes" id="UP000078397"/>
    </source>
</evidence>
<sequence>MCGTLFAINGGVSRTQRMRWGQQRKKGRKEERKKLIRPLVNKNKSLTAEDVNWTDPSRTIWACRGQLFGMRQSQWRGGAYEPTCIVVVYVSPFWALPTPSGFACCHGTRLFCDEESKKRFF</sequence>
<dbReference type="RefSeq" id="XP_022285628.1">
    <property type="nucleotide sequence ID" value="XM_022429334.1"/>
</dbReference>